<dbReference type="InterPro" id="IPR008969">
    <property type="entry name" value="CarboxyPept-like_regulatory"/>
</dbReference>
<dbReference type="Pfam" id="PF14905">
    <property type="entry name" value="OMP_b-brl_3"/>
    <property type="match status" value="1"/>
</dbReference>
<dbReference type="Gene3D" id="2.170.130.10">
    <property type="entry name" value="TonB-dependent receptor, plug domain"/>
    <property type="match status" value="1"/>
</dbReference>
<dbReference type="InterPro" id="IPR041700">
    <property type="entry name" value="OMP_b-brl_3"/>
</dbReference>
<dbReference type="Gene3D" id="2.60.40.1120">
    <property type="entry name" value="Carboxypeptidase-like, regulatory domain"/>
    <property type="match status" value="1"/>
</dbReference>
<gene>
    <name evidence="4" type="ORF">E5355_08760</name>
</gene>
<keyword evidence="4" id="KW-0675">Receptor</keyword>
<dbReference type="InterPro" id="IPR039426">
    <property type="entry name" value="TonB-dep_rcpt-like"/>
</dbReference>
<keyword evidence="1 2" id="KW-0732">Signal</keyword>
<feature type="chain" id="PRO_5020698632" evidence="2">
    <location>
        <begin position="24"/>
        <end position="774"/>
    </location>
</feature>
<reference evidence="4 5" key="1">
    <citation type="submission" date="2019-04" db="EMBL/GenBank/DDBJ databases">
        <title>Microbes associate with the intestines of laboratory mice.</title>
        <authorList>
            <person name="Navarre W."/>
            <person name="Wong E."/>
            <person name="Huang K."/>
            <person name="Tropini C."/>
            <person name="Ng K."/>
            <person name="Yu B."/>
        </authorList>
    </citation>
    <scope>NUCLEOTIDE SEQUENCE [LARGE SCALE GENOMIC DNA]</scope>
    <source>
        <strain evidence="4 5">NM69_E16B</strain>
    </source>
</reference>
<name>A0A4S2AYQ1_9BACE</name>
<proteinExistence type="predicted"/>
<evidence type="ECO:0000259" key="3">
    <source>
        <dbReference type="Pfam" id="PF14905"/>
    </source>
</evidence>
<dbReference type="Proteomes" id="UP000310532">
    <property type="component" value="Unassembled WGS sequence"/>
</dbReference>
<feature type="signal peptide" evidence="2">
    <location>
        <begin position="1"/>
        <end position="23"/>
    </location>
</feature>
<evidence type="ECO:0000256" key="2">
    <source>
        <dbReference type="SAM" id="SignalP"/>
    </source>
</evidence>
<dbReference type="SUPFAM" id="SSF49464">
    <property type="entry name" value="Carboxypeptidase regulatory domain-like"/>
    <property type="match status" value="1"/>
</dbReference>
<evidence type="ECO:0000256" key="1">
    <source>
        <dbReference type="ARBA" id="ARBA00022729"/>
    </source>
</evidence>
<protein>
    <submittedName>
        <fullName evidence="4">TonB-dependent receptor</fullName>
    </submittedName>
</protein>
<dbReference type="InterPro" id="IPR037066">
    <property type="entry name" value="Plug_dom_sf"/>
</dbReference>
<feature type="domain" description="Outer membrane protein beta-barrel" evidence="3">
    <location>
        <begin position="492"/>
        <end position="739"/>
    </location>
</feature>
<keyword evidence="5" id="KW-1185">Reference proteome</keyword>
<dbReference type="AlphaFoldDB" id="A0A4S2AYQ1"/>
<sequence>MIPMKRILSLISAIVCSLSLLHAQTTAITVSGNVKDKDKSPLQGCTVYFIQADTLVGGSITDKKGDFSVKGLQAGDYVCRVSMVGFKKIEHPFKLTGSVRLPQFTLQEDATQLKEVTVTGDKRNIVHSSAGSTTFFLSEHAKKAKTAYDALLEVPKLVVNPIERNIKLLTGESPIILIDGVNRPGYINVMNPEIIESVEIIDVPDARYLGEEGVTAILNIHLKRVATPTYVNGNIYANHALTYRYGVTGGGAELGNAKSSLYLNLQSFYFSDTKSNEYSESQSGDIRRKFSGEQLYSANSYYAALGGDRIFSDKNYAAFALKYISNPSDTESHRQGNVEYASEQKQSDATVYNQSDNKYHLATAYLYYKHSFSKHQSLEATGNYSYSYSGSIGEQQEHNDFYQYHNLIDYINDRHYGKLDLDYTNLIQGKYSLTAGSNTSYSSTNIDDKEDCFPVYNYKKWQEYLYVGFNNNRSGGKFFYLLSIGMDMLFTEADGVKNHYIDVLPSVALIYKFNQKHNLNLSYRRHRYSPTLSMLNPRNTSTDSLLINQGNPYLRPSFQDQVRLSYKLSYKSLFLEPYISYSYSSKLINAVGTLKDNIYIQSYRNLLCANFLNAGTSANYNLPFGNIGMSAYYERRYQKGMTFANADLWNFNMNAYLYYKQVSLSLNMGYTTASYGYTTKSEGTPYSNANLSWNLPKNWRVYVMGQYFVGTGMWSKSWVKDEGYTSYKANYLTDRIPTFSIGASYTFKNKVQNKWRQKKQFNNDDRELQGIGVK</sequence>
<evidence type="ECO:0000313" key="4">
    <source>
        <dbReference type="EMBL" id="TGY06621.1"/>
    </source>
</evidence>
<dbReference type="PANTHER" id="PTHR30069">
    <property type="entry name" value="TONB-DEPENDENT OUTER MEMBRANE RECEPTOR"/>
    <property type="match status" value="1"/>
</dbReference>
<dbReference type="GO" id="GO:0044718">
    <property type="term" value="P:siderophore transmembrane transport"/>
    <property type="evidence" value="ECO:0007669"/>
    <property type="project" value="TreeGrafter"/>
</dbReference>
<organism evidence="4 5">
    <name type="scientific">Bacteroides muris</name>
    <name type="common">ex Afrizal et al. 2022</name>
    <dbReference type="NCBI Taxonomy" id="2516960"/>
    <lineage>
        <taxon>Bacteria</taxon>
        <taxon>Pseudomonadati</taxon>
        <taxon>Bacteroidota</taxon>
        <taxon>Bacteroidia</taxon>
        <taxon>Bacteroidales</taxon>
        <taxon>Bacteroidaceae</taxon>
        <taxon>Bacteroides</taxon>
    </lineage>
</organism>
<evidence type="ECO:0000313" key="5">
    <source>
        <dbReference type="Proteomes" id="UP000310532"/>
    </source>
</evidence>
<dbReference type="GO" id="GO:0015344">
    <property type="term" value="F:siderophore uptake transmembrane transporter activity"/>
    <property type="evidence" value="ECO:0007669"/>
    <property type="project" value="TreeGrafter"/>
</dbReference>
<dbReference type="EMBL" id="SRYZ01000015">
    <property type="protein sequence ID" value="TGY06621.1"/>
    <property type="molecule type" value="Genomic_DNA"/>
</dbReference>
<accession>A0A4S2AYQ1</accession>
<dbReference type="Pfam" id="PF13715">
    <property type="entry name" value="CarbopepD_reg_2"/>
    <property type="match status" value="1"/>
</dbReference>
<dbReference type="PANTHER" id="PTHR30069:SF29">
    <property type="entry name" value="HEMOGLOBIN AND HEMOGLOBIN-HAPTOGLOBIN-BINDING PROTEIN 1-RELATED"/>
    <property type="match status" value="1"/>
</dbReference>
<comment type="caution">
    <text evidence="4">The sequence shown here is derived from an EMBL/GenBank/DDBJ whole genome shotgun (WGS) entry which is preliminary data.</text>
</comment>
<dbReference type="SUPFAM" id="SSF56935">
    <property type="entry name" value="Porins"/>
    <property type="match status" value="1"/>
</dbReference>